<evidence type="ECO:0000313" key="3">
    <source>
        <dbReference type="Proteomes" id="UP000217895"/>
    </source>
</evidence>
<dbReference type="PANTHER" id="PTHR34800">
    <property type="entry name" value="TETRAPYRROLE-BINDING PROTEIN, CHLOROPLASTIC"/>
    <property type="match status" value="1"/>
</dbReference>
<dbReference type="EMBL" id="AP018205">
    <property type="protein sequence ID" value="BAY59572.1"/>
    <property type="molecule type" value="Genomic_DNA"/>
</dbReference>
<dbReference type="Pfam" id="PF05419">
    <property type="entry name" value="GUN4"/>
    <property type="match status" value="1"/>
</dbReference>
<keyword evidence="3" id="KW-1185">Reference proteome</keyword>
<dbReference type="PANTHER" id="PTHR34800:SF1">
    <property type="entry name" value="TETRAPYRROLE-BINDING PROTEIN, CHLOROPLASTIC"/>
    <property type="match status" value="1"/>
</dbReference>
<name>A0A1Z4JS76_LEPBY</name>
<dbReference type="InterPro" id="IPR008629">
    <property type="entry name" value="GUN4-like"/>
</dbReference>
<dbReference type="CDD" id="cd16383">
    <property type="entry name" value="GUN4"/>
    <property type="match status" value="1"/>
</dbReference>
<reference evidence="2 3" key="1">
    <citation type="submission" date="2017-06" db="EMBL/GenBank/DDBJ databases">
        <title>Genome sequencing of cyanobaciteial culture collection at National Institute for Environmental Studies (NIES).</title>
        <authorList>
            <person name="Hirose Y."/>
            <person name="Shimura Y."/>
            <person name="Fujisawa T."/>
            <person name="Nakamura Y."/>
            <person name="Kawachi M."/>
        </authorList>
    </citation>
    <scope>NUCLEOTIDE SEQUENCE [LARGE SCALE GENOMIC DNA]</scope>
    <source>
        <strain evidence="2 3">NIES-2135</strain>
        <plasmid evidence="3">Plasmid Plasmid2 dna</plasmid>
    </source>
</reference>
<evidence type="ECO:0000313" key="2">
    <source>
        <dbReference type="EMBL" id="BAY59572.1"/>
    </source>
</evidence>
<geneLocation type="plasmid" evidence="2">
    <name>plasmid2</name>
</geneLocation>
<dbReference type="GO" id="GO:0046906">
    <property type="term" value="F:tetrapyrrole binding"/>
    <property type="evidence" value="ECO:0007669"/>
    <property type="project" value="TreeGrafter"/>
</dbReference>
<feature type="domain" description="GUN4-like" evidence="1">
    <location>
        <begin position="53"/>
        <end position="155"/>
    </location>
</feature>
<sequence length="202" mass="22513">MLNKISSQYWLIAGLSLVGLGGLFAPRLLASSVPVGVPKLSKQPSVAANTLRSQQGIDYAPLQQLLQDRKWQEANQLTSILILKAARQEHQGYLRATDIQSLACSDLQIVDRLWKSTSNGRFGLSTQATVWRNLKGASYEDSLRFEQQVGWNSDQPTLINDPSTVPVGYFPFRPAGKTGIKNAFGGWWIREMPIRLQQCNIK</sequence>
<dbReference type="SUPFAM" id="SSF140869">
    <property type="entry name" value="GUN4-like"/>
    <property type="match status" value="1"/>
</dbReference>
<dbReference type="InterPro" id="IPR037215">
    <property type="entry name" value="GUN4-like_sf"/>
</dbReference>
<organism evidence="2 3">
    <name type="scientific">Leptolyngbya boryana NIES-2135</name>
    <dbReference type="NCBI Taxonomy" id="1973484"/>
    <lineage>
        <taxon>Bacteria</taxon>
        <taxon>Bacillati</taxon>
        <taxon>Cyanobacteriota</taxon>
        <taxon>Cyanophyceae</taxon>
        <taxon>Leptolyngbyales</taxon>
        <taxon>Leptolyngbyaceae</taxon>
        <taxon>Leptolyngbya group</taxon>
        <taxon>Leptolyngbya</taxon>
    </lineage>
</organism>
<dbReference type="Gene3D" id="1.10.10.1770">
    <property type="entry name" value="Gun4-like"/>
    <property type="match status" value="1"/>
</dbReference>
<keyword evidence="2" id="KW-0614">Plasmid</keyword>
<proteinExistence type="predicted"/>
<gene>
    <name evidence="2" type="ORF">NIES2135_64490</name>
</gene>
<accession>A0A1Z4JS76</accession>
<protein>
    <recommendedName>
        <fullName evidence="1">GUN4-like domain-containing protein</fullName>
    </recommendedName>
</protein>
<evidence type="ECO:0000259" key="1">
    <source>
        <dbReference type="Pfam" id="PF05419"/>
    </source>
</evidence>
<dbReference type="AlphaFoldDB" id="A0A1Z4JS76"/>
<dbReference type="Proteomes" id="UP000217895">
    <property type="component" value="Plasmid Plasmid2 dna"/>
</dbReference>
<dbReference type="Gene3D" id="1.25.40.620">
    <property type="match status" value="1"/>
</dbReference>